<dbReference type="EMBL" id="LOTN01000051">
    <property type="protein sequence ID" value="KUZ86004.1"/>
    <property type="molecule type" value="Genomic_DNA"/>
</dbReference>
<dbReference type="Pfam" id="PF09361">
    <property type="entry name" value="Phasin_2"/>
    <property type="match status" value="1"/>
</dbReference>
<feature type="domain" description="Phasin" evidence="1">
    <location>
        <begin position="7"/>
        <end position="100"/>
    </location>
</feature>
<gene>
    <name evidence="2" type="ORF">WI38_24220</name>
</gene>
<evidence type="ECO:0000313" key="3">
    <source>
        <dbReference type="Proteomes" id="UP000065521"/>
    </source>
</evidence>
<proteinExistence type="predicted"/>
<protein>
    <submittedName>
        <fullName evidence="2">Phasin (PHA-granule associated protein)</fullName>
    </submittedName>
</protein>
<dbReference type="NCBIfam" id="TIGR01841">
    <property type="entry name" value="phasin"/>
    <property type="match status" value="1"/>
</dbReference>
<dbReference type="Proteomes" id="UP000065521">
    <property type="component" value="Unassembled WGS sequence"/>
</dbReference>
<dbReference type="InterPro" id="IPR018968">
    <property type="entry name" value="Phasin"/>
</dbReference>
<sequence>MQAHELVSSAQRANLDVVFGLVGKMVDEVGKLAELNARFTQSTLEDALEVARSTAEKPQDWITIQHSIAAPLAEKVQSYSREFFGILSSAQAEMLKAAQAGNESYVRRFQTFVEDATKHAPAGSEAAVAAWNSAIVAANTLYQTLEKTGQQAVEVARSNIDVVAAAASKSAKRAIEQEQQAAKR</sequence>
<accession>A0A102LL22</accession>
<evidence type="ECO:0000313" key="2">
    <source>
        <dbReference type="EMBL" id="KUZ86004.1"/>
    </source>
</evidence>
<evidence type="ECO:0000259" key="1">
    <source>
        <dbReference type="Pfam" id="PF09361"/>
    </source>
</evidence>
<dbReference type="RefSeq" id="WP_059635955.1">
    <property type="nucleotide sequence ID" value="NZ_LOTK01000087.1"/>
</dbReference>
<dbReference type="AlphaFoldDB" id="A0A102LL22"/>
<comment type="caution">
    <text evidence="2">The sequence shown here is derived from an EMBL/GenBank/DDBJ whole genome shotgun (WGS) entry which is preliminary data.</text>
</comment>
<dbReference type="InterPro" id="IPR010127">
    <property type="entry name" value="Phasin_subfam-1"/>
</dbReference>
<name>A0A102LL22_9BURK</name>
<reference evidence="2 3" key="1">
    <citation type="submission" date="2015-11" db="EMBL/GenBank/DDBJ databases">
        <title>Expanding the genomic diversity of Burkholderia species for the development of highly accurate diagnostics.</title>
        <authorList>
            <person name="Sahl J."/>
            <person name="Keim P."/>
            <person name="Wagner D."/>
        </authorList>
    </citation>
    <scope>NUCLEOTIDE SEQUENCE [LARGE SCALE GENOMIC DNA]</scope>
    <source>
        <strain evidence="2 3">RF32-BP4</strain>
    </source>
</reference>
<organism evidence="2 3">
    <name type="scientific">Burkholderia ubonensis</name>
    <dbReference type="NCBI Taxonomy" id="101571"/>
    <lineage>
        <taxon>Bacteria</taxon>
        <taxon>Pseudomonadati</taxon>
        <taxon>Pseudomonadota</taxon>
        <taxon>Betaproteobacteria</taxon>
        <taxon>Burkholderiales</taxon>
        <taxon>Burkholderiaceae</taxon>
        <taxon>Burkholderia</taxon>
        <taxon>Burkholderia cepacia complex</taxon>
    </lineage>
</organism>